<feature type="region of interest" description="Disordered" evidence="9">
    <location>
        <begin position="1494"/>
        <end position="1537"/>
    </location>
</feature>
<evidence type="ECO:0000313" key="11">
    <source>
        <dbReference type="EMBL" id="KAG2573690.1"/>
    </source>
</evidence>
<feature type="compositionally biased region" description="Polar residues" evidence="9">
    <location>
        <begin position="1494"/>
        <end position="1515"/>
    </location>
</feature>
<feature type="region of interest" description="Disordered" evidence="9">
    <location>
        <begin position="1337"/>
        <end position="1362"/>
    </location>
</feature>
<dbReference type="GO" id="GO:0003743">
    <property type="term" value="F:translation initiation factor activity"/>
    <property type="evidence" value="ECO:0007669"/>
    <property type="project" value="UniProtKB-KW"/>
</dbReference>
<dbReference type="SUPFAM" id="SSF48371">
    <property type="entry name" value="ARM repeat"/>
    <property type="match status" value="2"/>
</dbReference>
<keyword evidence="4" id="KW-0648">Protein biosynthesis</keyword>
<dbReference type="SMART" id="SM00543">
    <property type="entry name" value="MIF4G"/>
    <property type="match status" value="1"/>
</dbReference>
<comment type="function">
    <text evidence="5">Component of the protein complex eIF4F, which is involved in the recognition of the mRNA cap, ATP-dependent unwinding of 5'-terminal secondary structure and recruitment of mRNA to the ribosome.</text>
</comment>
<dbReference type="GO" id="GO:0003729">
    <property type="term" value="F:mRNA binding"/>
    <property type="evidence" value="ECO:0007669"/>
    <property type="project" value="TreeGrafter"/>
</dbReference>
<evidence type="ECO:0000259" key="10">
    <source>
        <dbReference type="PROSITE" id="PS51366"/>
    </source>
</evidence>
<evidence type="ECO:0000256" key="1">
    <source>
        <dbReference type="ARBA" id="ARBA00005775"/>
    </source>
</evidence>
<keyword evidence="12" id="KW-1185">Reference proteome</keyword>
<comment type="similarity">
    <text evidence="1">Belongs to the eukaryotic initiation factor 4G family.</text>
</comment>
<evidence type="ECO:0000256" key="7">
    <source>
        <dbReference type="ARBA" id="ARBA00067320"/>
    </source>
</evidence>
<evidence type="ECO:0000256" key="2">
    <source>
        <dbReference type="ARBA" id="ARBA00022540"/>
    </source>
</evidence>
<evidence type="ECO:0000256" key="8">
    <source>
        <dbReference type="ARBA" id="ARBA00079578"/>
    </source>
</evidence>
<protein>
    <recommendedName>
        <fullName evidence="7">Eukaryotic translation initiation factor 4G</fullName>
    </recommendedName>
    <alternativeName>
        <fullName evidence="8">Eukaryotic initiation factor 4F subunit p220</fullName>
    </alternativeName>
</protein>
<feature type="region of interest" description="Disordered" evidence="9">
    <location>
        <begin position="1"/>
        <end position="78"/>
    </location>
</feature>
<dbReference type="Proteomes" id="UP000823388">
    <property type="component" value="Chromosome 7K"/>
</dbReference>
<evidence type="ECO:0000256" key="9">
    <source>
        <dbReference type="SAM" id="MobiDB-lite"/>
    </source>
</evidence>
<evidence type="ECO:0000256" key="4">
    <source>
        <dbReference type="ARBA" id="ARBA00022917"/>
    </source>
</evidence>
<dbReference type="InterPro" id="IPR003891">
    <property type="entry name" value="Initiation_fac_eIF4g_MI"/>
</dbReference>
<keyword evidence="2" id="KW-0396">Initiation factor</keyword>
<dbReference type="InterPro" id="IPR016024">
    <property type="entry name" value="ARM-type_fold"/>
</dbReference>
<sequence>MYKNQFRSDRSYDHTFTARRTGRGSGSGPHWVISGGRGCTAPAMRPRSPPYRSGRLGSVQQQYRPRSLAGAPTQGNATSYAPARSAAAAVEHMEPVDQGANACASFGSLDNVKPSKVPTQIDVLNAVSTEGTSVADSPTPTVPTKGYLSPTFTLQFGTFSPGVTNKQHTTTCTSSTSPDLNGDRHEKVYYGLSDKPSIVSLSAHEQKKQEAADNLIIGGGADLIDKYESVRVSESHETSMLNSIPPSSRVCMDSCELLPRIPSPATQQQCQNQEETRDRVHTNQSDITYKYPATKPKISVQIPASYPPNLTPPQFMLPMPGRSMHVAFQQKQPQVPIEFRGVGFQTQPIGCVSSSLPVKIAIPMGNAPHIQPMFVHGTHPPHALHQQTFIHQGQGFGCAPPANCHLPQFGNARFAKELSQQHPRSSDEQKRTVKITHPETHEELMLDRRGHSVMGIPFSSQMPLHNINQVPQPVQTFSPVQKVCYPRPGTYNSRPIYLPNTTSAPLASRHISSKMQPPMQSFDPINSNHPITSMKPPMPISWVDASSRAVTNLHTTSEVSSFKGLLPSSLSAPVRVEVKPPITFSVEKNDVSLNYSGESAMSYQQSNHKIGLPIYPEAANLVFAEGKLKATDVTSDSCNSIPQKVPTQQIQSQQDSVDHITSTMAPQTISIGNQPLSSTTSCIFSVKEKSSEMEESSLITTSTSSQANIKSSHTKSSSRSESVICTATSIISNIDVTLPTDGNSKYHGNSILGKPPAIYTQDIVSPKFQGSNTLTKGLRKEKVNPVSFLETGRELGSVPLQNQDFLVKKHVVTEKGMCSMSNIEQVDVTMPGIAFGSEEGTGVAKSGRFNACHESADFHHFTSIDKQTLKNDKQPLLDVQIVTSQPENMQNGSTDVKSASPISNSCSSLRKMGHENVDSEISNQCSIAAPSAVQTKKIDMESTKAKNTNERRKKRKKMLLKASGQKYHNIDSAANSLNENVEKFNKLQDVQSFDMKQNCSLDTKQVSSAREIDSQIDWEDTTKNSIGKLKEFGYMNSINGLEVNNRKCEFDHKRYSRDFLLKLAQSYIELPAGFKIGFDISEVVMSVHVGAAFIDNIEIDPNHARIKDRGSVTSRANCHMASKFDDDKWRKQFPSHVLGRNSLSDNVHQPISSSWDVIKHVGHGYTRNISQNQPFMSQYSGEVLTRAVKEVFQHSMSHGSVEEKWQHRANAQGNLSPSQVSMPLMHKAEKKYEIGMVSDEEEAKQRQLKGILNKLTPQNFEKLFAQVKELNIDNVVTLTGVISQIFDKALMEPTFCEMYASFCFRLAGDLPNFVKDDEKITFKRLLLNKCQEEFERGEREQAEADKTAEEGGMKQSEGEREEKRIRARRCMLGNIRLIGELYKKKMLTERIMHECINKLLREYQNPDEEDLEALCKLMSTIGEMIDHPRAKVYMDFYFDLIQKLSENSKLISRIRFMLEDVIDLRKNKWRQRRKVEGPKKIDEVHRDAVKHKLGQSNRFGSSPNFNSSVACTNSGLRPGLPENSTRGSSMLYSRGPSQVRTYGSQNVNLDAKYQPSNRVLPVSHNQKRSDKSIRLGPQGDLGKRMLLCGKPPVSNDIFPKVHLNSHHCQALENSREGLAIGMACNRANIKSSNTSWGTSDYASSQLSIVDQTHTSPILKKEMCAEAQTFPEEVLQEKSILTIKEFYSAKDEQEVVLCMKEFNAPNFYPSLVSLWISDSFERKDLERELLAKLLVFLCKSQENLLSQQQLLHGFQHVVSTLEDAVTDAPKATKFLGELFAKVIMEDVISLTDIERLLQEPDGGDKPARCHALDDNLTSEVLGSMLESIRVERGDSAVDRAKSNLQCPQ</sequence>
<evidence type="ECO:0000256" key="5">
    <source>
        <dbReference type="ARBA" id="ARBA00053217"/>
    </source>
</evidence>
<dbReference type="FunFam" id="1.25.40.180:FF:000024">
    <property type="entry name" value="Eukaryotic translation initiation factor 4G"/>
    <property type="match status" value="1"/>
</dbReference>
<keyword evidence="3" id="KW-0810">Translation regulation</keyword>
<dbReference type="Pfam" id="PF02854">
    <property type="entry name" value="MIF4G"/>
    <property type="match status" value="1"/>
</dbReference>
<dbReference type="EMBL" id="CM029049">
    <property type="protein sequence ID" value="KAG2573690.1"/>
    <property type="molecule type" value="Genomic_DNA"/>
</dbReference>
<accession>A0A8T0QHT6</accession>
<proteinExistence type="inferred from homology"/>
<evidence type="ECO:0000256" key="3">
    <source>
        <dbReference type="ARBA" id="ARBA00022845"/>
    </source>
</evidence>
<dbReference type="Pfam" id="PF02847">
    <property type="entry name" value="MA3"/>
    <property type="match status" value="1"/>
</dbReference>
<dbReference type="SMART" id="SM00544">
    <property type="entry name" value="MA3"/>
    <property type="match status" value="1"/>
</dbReference>
<dbReference type="GO" id="GO:0006417">
    <property type="term" value="P:regulation of translation"/>
    <property type="evidence" value="ECO:0007669"/>
    <property type="project" value="UniProtKB-KW"/>
</dbReference>
<name>A0A8T0QHT6_PANVG</name>
<comment type="subunit">
    <text evidence="6">EIF4F is a multi-subunit complex, the composition of which varies with external and internal environmental conditions. It is composed of at least EIF4A, EIF4E and EIF4G. In higher plants two isoforms of EIF4F have been identified, named isoform EIF4F and isoform EIF(iso)4F. Isoform EIF4F has subunits p220 and p26, whereas isoform EIF(iso)4F has subunits p82 and p28.</text>
</comment>
<organism evidence="11 12">
    <name type="scientific">Panicum virgatum</name>
    <name type="common">Blackwell switchgrass</name>
    <dbReference type="NCBI Taxonomy" id="38727"/>
    <lineage>
        <taxon>Eukaryota</taxon>
        <taxon>Viridiplantae</taxon>
        <taxon>Streptophyta</taxon>
        <taxon>Embryophyta</taxon>
        <taxon>Tracheophyta</taxon>
        <taxon>Spermatophyta</taxon>
        <taxon>Magnoliopsida</taxon>
        <taxon>Liliopsida</taxon>
        <taxon>Poales</taxon>
        <taxon>Poaceae</taxon>
        <taxon>PACMAD clade</taxon>
        <taxon>Panicoideae</taxon>
        <taxon>Panicodae</taxon>
        <taxon>Paniceae</taxon>
        <taxon>Panicinae</taxon>
        <taxon>Panicum</taxon>
        <taxon>Panicum sect. Hiantes</taxon>
    </lineage>
</organism>
<dbReference type="PROSITE" id="PS51366">
    <property type="entry name" value="MI"/>
    <property type="match status" value="1"/>
</dbReference>
<gene>
    <name evidence="11" type="ORF">PVAP13_7KG270600</name>
</gene>
<feature type="compositionally biased region" description="Basic and acidic residues" evidence="9">
    <location>
        <begin position="1"/>
        <end position="13"/>
    </location>
</feature>
<dbReference type="PANTHER" id="PTHR23253">
    <property type="entry name" value="EUKARYOTIC TRANSLATION INITIATION FACTOR 4 GAMMA"/>
    <property type="match status" value="1"/>
</dbReference>
<dbReference type="PANTHER" id="PTHR23253:SF35">
    <property type="entry name" value="EUKARYOTIC TRANSLATION INITIATION FACTOR 4G"/>
    <property type="match status" value="1"/>
</dbReference>
<reference evidence="11" key="1">
    <citation type="submission" date="2020-05" db="EMBL/GenBank/DDBJ databases">
        <title>WGS assembly of Panicum virgatum.</title>
        <authorList>
            <person name="Lovell J.T."/>
            <person name="Jenkins J."/>
            <person name="Shu S."/>
            <person name="Juenger T.E."/>
            <person name="Schmutz J."/>
        </authorList>
    </citation>
    <scope>NUCLEOTIDE SEQUENCE</scope>
    <source>
        <strain evidence="11">AP13</strain>
    </source>
</reference>
<dbReference type="Gene3D" id="1.25.40.180">
    <property type="match status" value="2"/>
</dbReference>
<feature type="domain" description="MI" evidence="10">
    <location>
        <begin position="1673"/>
        <end position="1797"/>
    </location>
</feature>
<dbReference type="FunFam" id="1.25.40.180:FF:000034">
    <property type="entry name" value="Eukaryotic translation initiation factor 4G"/>
    <property type="match status" value="1"/>
</dbReference>
<dbReference type="GO" id="GO:0016281">
    <property type="term" value="C:eukaryotic translation initiation factor 4F complex"/>
    <property type="evidence" value="ECO:0007669"/>
    <property type="project" value="TreeGrafter"/>
</dbReference>
<evidence type="ECO:0000313" key="12">
    <source>
        <dbReference type="Proteomes" id="UP000823388"/>
    </source>
</evidence>
<comment type="caution">
    <text evidence="11">The sequence shown here is derived from an EMBL/GenBank/DDBJ whole genome shotgun (WGS) entry which is preliminary data.</text>
</comment>
<dbReference type="InterPro" id="IPR003890">
    <property type="entry name" value="MIF4G-like_typ-3"/>
</dbReference>
<feature type="compositionally biased region" description="Polar residues" evidence="9">
    <location>
        <begin position="1522"/>
        <end position="1537"/>
    </location>
</feature>
<evidence type="ECO:0000256" key="6">
    <source>
        <dbReference type="ARBA" id="ARBA00065571"/>
    </source>
</evidence>